<comment type="cofactor">
    <cofactor evidence="1">
        <name>Mn(2+)</name>
        <dbReference type="ChEBI" id="CHEBI:29035"/>
    </cofactor>
</comment>
<evidence type="ECO:0000256" key="2">
    <source>
        <dbReference type="ARBA" id="ARBA00004123"/>
    </source>
</evidence>
<dbReference type="InterPro" id="IPR010996">
    <property type="entry name" value="HHH_MUS81"/>
</dbReference>
<dbReference type="EC" id="2.7.7.7" evidence="13"/>
<comment type="similarity">
    <text evidence="3 13">Belongs to the DNA polymerase type-X family.</text>
</comment>
<dbReference type="KEGG" id="pfy:PFICI_08359"/>
<dbReference type="GO" id="GO:0006303">
    <property type="term" value="P:double-strand break repair via nonhomologous end joining"/>
    <property type="evidence" value="ECO:0007669"/>
    <property type="project" value="TreeGrafter"/>
</dbReference>
<dbReference type="SMART" id="SM00483">
    <property type="entry name" value="POLXc"/>
    <property type="match status" value="1"/>
</dbReference>
<dbReference type="InterPro" id="IPR028207">
    <property type="entry name" value="DNA_pol_B_palm_palm"/>
</dbReference>
<dbReference type="PRINTS" id="PR00869">
    <property type="entry name" value="DNAPOLX"/>
</dbReference>
<reference evidence="17" key="1">
    <citation type="journal article" date="2015" name="BMC Genomics">
        <title>Genomic and transcriptomic analysis of the endophytic fungus Pestalotiopsis fici reveals its lifestyle and high potential for synthesis of natural products.</title>
        <authorList>
            <person name="Wang X."/>
            <person name="Zhang X."/>
            <person name="Liu L."/>
            <person name="Xiang M."/>
            <person name="Wang W."/>
            <person name="Sun X."/>
            <person name="Che Y."/>
            <person name="Guo L."/>
            <person name="Liu G."/>
            <person name="Guo L."/>
            <person name="Wang C."/>
            <person name="Yin W.B."/>
            <person name="Stadler M."/>
            <person name="Zhang X."/>
            <person name="Liu X."/>
        </authorList>
    </citation>
    <scope>NUCLEOTIDE SEQUENCE [LARGE SCALE GENOMIC DNA]</scope>
    <source>
        <strain evidence="17">W106-1 / CGMCC3.15140</strain>
    </source>
</reference>
<dbReference type="HOGENOM" id="CLU_008698_4_1_1"/>
<dbReference type="InterPro" id="IPR043519">
    <property type="entry name" value="NT_sf"/>
</dbReference>
<dbReference type="OMA" id="QEGWITH"/>
<dbReference type="GO" id="GO:0005634">
    <property type="term" value="C:nucleus"/>
    <property type="evidence" value="ECO:0007669"/>
    <property type="project" value="UniProtKB-SubCell"/>
</dbReference>
<comment type="catalytic activity">
    <reaction evidence="12 13">
        <text>DNA(n) + a 2'-deoxyribonucleoside 5'-triphosphate = DNA(n+1) + diphosphate</text>
        <dbReference type="Rhea" id="RHEA:22508"/>
        <dbReference type="Rhea" id="RHEA-COMP:17339"/>
        <dbReference type="Rhea" id="RHEA-COMP:17340"/>
        <dbReference type="ChEBI" id="CHEBI:33019"/>
        <dbReference type="ChEBI" id="CHEBI:61560"/>
        <dbReference type="ChEBI" id="CHEBI:173112"/>
        <dbReference type="EC" id="2.7.7.7"/>
    </reaction>
</comment>
<dbReference type="eggNOG" id="KOG2534">
    <property type="taxonomic scope" value="Eukaryota"/>
</dbReference>
<feature type="region of interest" description="Disordered" evidence="14">
    <location>
        <begin position="67"/>
        <end position="124"/>
    </location>
</feature>
<comment type="function">
    <text evidence="13">DNA polymerase that functions in several pathways of DNA repair. Involved in base excision repair (BER) responsible for repair of lesions that give rise to abasic (AP) sites in DNA. Also contributes to DNA double-strand break repair by non-homologous end joining and homologous recombination. Has both template-dependent and template-independent (terminal transferase) DNA polymerase activities. Has also a 5'-deoxyribose-5-phosphate lyase (dRP lyase) activity.</text>
</comment>
<dbReference type="GO" id="GO:0046872">
    <property type="term" value="F:metal ion binding"/>
    <property type="evidence" value="ECO:0007669"/>
    <property type="project" value="UniProtKB-UniRule"/>
</dbReference>
<dbReference type="CDD" id="cd00141">
    <property type="entry name" value="NT_POLXc"/>
    <property type="match status" value="1"/>
</dbReference>
<evidence type="ECO:0000313" key="16">
    <source>
        <dbReference type="EMBL" id="ETS80830.1"/>
    </source>
</evidence>
<dbReference type="InterPro" id="IPR002054">
    <property type="entry name" value="DNA-dir_DNA_pol_X"/>
</dbReference>
<dbReference type="Gene3D" id="3.30.210.10">
    <property type="entry name" value="DNA polymerase, thumb domain"/>
    <property type="match status" value="1"/>
</dbReference>
<evidence type="ECO:0000256" key="7">
    <source>
        <dbReference type="ARBA" id="ARBA00022763"/>
    </source>
</evidence>
<keyword evidence="11 13" id="KW-0539">Nucleus</keyword>
<keyword evidence="4 13" id="KW-0808">Transferase</keyword>
<organism evidence="16 17">
    <name type="scientific">Pestalotiopsis fici (strain W106-1 / CGMCC3.15140)</name>
    <dbReference type="NCBI Taxonomy" id="1229662"/>
    <lineage>
        <taxon>Eukaryota</taxon>
        <taxon>Fungi</taxon>
        <taxon>Dikarya</taxon>
        <taxon>Ascomycota</taxon>
        <taxon>Pezizomycotina</taxon>
        <taxon>Sordariomycetes</taxon>
        <taxon>Xylariomycetidae</taxon>
        <taxon>Amphisphaeriales</taxon>
        <taxon>Sporocadaceae</taxon>
        <taxon>Pestalotiopsis</taxon>
    </lineage>
</organism>
<dbReference type="InterPro" id="IPR018944">
    <property type="entry name" value="DNA_pol_lambd_fingers_domain"/>
</dbReference>
<dbReference type="InterPro" id="IPR037160">
    <property type="entry name" value="DNA_Pol_thumb_sf"/>
</dbReference>
<evidence type="ECO:0000256" key="12">
    <source>
        <dbReference type="ARBA" id="ARBA00049244"/>
    </source>
</evidence>
<evidence type="ECO:0000259" key="15">
    <source>
        <dbReference type="PROSITE" id="PS50172"/>
    </source>
</evidence>
<dbReference type="PANTHER" id="PTHR11276:SF29">
    <property type="entry name" value="DNA POLYMERASE TYPE-X FAMILY PROTEIN POL4"/>
    <property type="match status" value="1"/>
</dbReference>
<dbReference type="Pfam" id="PF14792">
    <property type="entry name" value="DNA_pol_B_palm"/>
    <property type="match status" value="1"/>
</dbReference>
<evidence type="ECO:0000256" key="8">
    <source>
        <dbReference type="ARBA" id="ARBA00022932"/>
    </source>
</evidence>
<dbReference type="GO" id="GO:0016829">
    <property type="term" value="F:lyase activity"/>
    <property type="evidence" value="ECO:0007669"/>
    <property type="project" value="UniProtKB-KW"/>
</dbReference>
<evidence type="ECO:0000256" key="10">
    <source>
        <dbReference type="ARBA" id="ARBA00023239"/>
    </source>
</evidence>
<feature type="domain" description="BRCT" evidence="15">
    <location>
        <begin position="130"/>
        <end position="155"/>
    </location>
</feature>
<dbReference type="SUPFAM" id="SSF81585">
    <property type="entry name" value="PsbU/PolX domain-like"/>
    <property type="match status" value="1"/>
</dbReference>
<keyword evidence="8 13" id="KW-0239">DNA-directed DNA polymerase</keyword>
<dbReference type="Gene3D" id="3.30.460.10">
    <property type="entry name" value="Beta Polymerase, domain 2"/>
    <property type="match status" value="1"/>
</dbReference>
<dbReference type="Pfam" id="PF14716">
    <property type="entry name" value="HHH_8"/>
    <property type="match status" value="1"/>
</dbReference>
<dbReference type="RefSeq" id="XP_007835131.1">
    <property type="nucleotide sequence ID" value="XM_007836940.1"/>
</dbReference>
<dbReference type="EMBL" id="KI912113">
    <property type="protein sequence ID" value="ETS80830.1"/>
    <property type="molecule type" value="Genomic_DNA"/>
</dbReference>
<dbReference type="InParanoid" id="W3X447"/>
<dbReference type="OrthoDB" id="205514at2759"/>
<dbReference type="FunFam" id="1.10.150.20:FF:000010">
    <property type="entry name" value="DNA polymerase lambda"/>
    <property type="match status" value="1"/>
</dbReference>
<dbReference type="PANTHER" id="PTHR11276">
    <property type="entry name" value="DNA POLYMERASE TYPE-X FAMILY MEMBER"/>
    <property type="match status" value="1"/>
</dbReference>
<keyword evidence="17" id="KW-1185">Reference proteome</keyword>
<dbReference type="GO" id="GO:0003677">
    <property type="term" value="F:DNA binding"/>
    <property type="evidence" value="ECO:0007669"/>
    <property type="project" value="UniProtKB-UniRule"/>
</dbReference>
<dbReference type="InterPro" id="IPR029398">
    <property type="entry name" value="PolB_thumb"/>
</dbReference>
<keyword evidence="5 13" id="KW-0548">Nucleotidyltransferase</keyword>
<dbReference type="Pfam" id="PF14791">
    <property type="entry name" value="DNA_pol_B_thumb"/>
    <property type="match status" value="1"/>
</dbReference>
<dbReference type="PROSITE" id="PS00522">
    <property type="entry name" value="DNA_POLYMERASE_X"/>
    <property type="match status" value="1"/>
</dbReference>
<dbReference type="GeneID" id="19273372"/>
<dbReference type="FunFam" id="3.30.210.10:FF:000005">
    <property type="entry name" value="DNA polymerase IV"/>
    <property type="match status" value="1"/>
</dbReference>
<dbReference type="GO" id="GO:0003887">
    <property type="term" value="F:DNA-directed DNA polymerase activity"/>
    <property type="evidence" value="ECO:0007669"/>
    <property type="project" value="UniProtKB-UniRule"/>
</dbReference>
<keyword evidence="10" id="KW-0456">Lyase</keyword>
<gene>
    <name evidence="16" type="ORF">PFICI_08359</name>
</gene>
<evidence type="ECO:0000256" key="11">
    <source>
        <dbReference type="ARBA" id="ARBA00023242"/>
    </source>
</evidence>
<dbReference type="Proteomes" id="UP000030651">
    <property type="component" value="Unassembled WGS sequence"/>
</dbReference>
<evidence type="ECO:0000256" key="6">
    <source>
        <dbReference type="ARBA" id="ARBA00022723"/>
    </source>
</evidence>
<dbReference type="InterPro" id="IPR002008">
    <property type="entry name" value="DNA_pol_X_beta-like"/>
</dbReference>
<dbReference type="InterPro" id="IPR019843">
    <property type="entry name" value="DNA_pol-X_BS"/>
</dbReference>
<evidence type="ECO:0000256" key="13">
    <source>
        <dbReference type="RuleBase" id="RU366014"/>
    </source>
</evidence>
<evidence type="ECO:0000256" key="4">
    <source>
        <dbReference type="ARBA" id="ARBA00022679"/>
    </source>
</evidence>
<evidence type="ECO:0000256" key="5">
    <source>
        <dbReference type="ARBA" id="ARBA00022695"/>
    </source>
</evidence>
<dbReference type="Gene3D" id="1.10.150.110">
    <property type="entry name" value="DNA polymerase beta, N-terminal domain-like"/>
    <property type="match status" value="1"/>
</dbReference>
<protein>
    <recommendedName>
        <fullName evidence="13">DNA polymerase</fullName>
        <ecNumber evidence="13">2.7.7.7</ecNumber>
    </recommendedName>
</protein>
<evidence type="ECO:0000256" key="1">
    <source>
        <dbReference type="ARBA" id="ARBA00001936"/>
    </source>
</evidence>
<dbReference type="InterPro" id="IPR027421">
    <property type="entry name" value="DNA_pol_lamdba_lyase_dom_sf"/>
</dbReference>
<name>W3X447_PESFW</name>
<keyword evidence="6" id="KW-0479">Metal-binding</keyword>
<evidence type="ECO:0000256" key="9">
    <source>
        <dbReference type="ARBA" id="ARBA00023204"/>
    </source>
</evidence>
<keyword evidence="9 13" id="KW-0234">DNA repair</keyword>
<evidence type="ECO:0000313" key="17">
    <source>
        <dbReference type="Proteomes" id="UP000030651"/>
    </source>
</evidence>
<dbReference type="SUPFAM" id="SSF47802">
    <property type="entry name" value="DNA polymerase beta, N-terminal domain-like"/>
    <property type="match status" value="1"/>
</dbReference>
<dbReference type="FunFam" id="1.10.150.110:FF:000005">
    <property type="entry name" value="DNA polymerase POL4"/>
    <property type="match status" value="1"/>
</dbReference>
<accession>W3X447</accession>
<keyword evidence="7 13" id="KW-0227">DNA damage</keyword>
<dbReference type="AlphaFoldDB" id="W3X447"/>
<dbReference type="InterPro" id="IPR022312">
    <property type="entry name" value="DNA_pol_X"/>
</dbReference>
<evidence type="ECO:0000256" key="3">
    <source>
        <dbReference type="ARBA" id="ARBA00008323"/>
    </source>
</evidence>
<dbReference type="STRING" id="1229662.W3X447"/>
<proteinExistence type="inferred from homology"/>
<sequence>MAELQMPPIYLLATHIEPDVIPQLESQIPTLTFDIQEAEIILGKISKKERAMFELRKRGIISTEVVANATRSSSPPAKRRKVSSPVPPTQKHDDSGSTASENEDDAGPEKPNVQPPGRPSTSCVASKNAIKVVHLSWFTDSVSKRQVLPLQDYIIYQGQRKTSETTTSSSRPVIQNPEEIVSRAKEDGNSTPRLSSSARSGFVGSSSTVSKALLAPKRPALLHETTSEHEYEHDLPPIPDYLNTIYSCQRPTPFNPPNEAFIDQLKKVRTIRALTGDKVGVRAYSSSIASLAAYPYVLRGAHEVSRLPGCGPKIAVLFREWNDSGRVEEVDKAARDHYLGTLSLFYEIWGVAETTAREFYNKGWRDLDDIVEFGWDSLSRVQQIGVKYYDEFLSKIPRAEVEAIANTILERANSRREGFQMVIVGGYRRGKEASGDVDVVLSHPDSEATHYFVEELVMSLEKDNFITHTLTLSTKNSERGQAPLAWKGGDRKAGSGFDTLDKALVVWQDPHWDKEKFARNPNPHRRVDIIISPWKTVGCAVIGWSGGTTFQRDLRRYCKTVKGLKFDSSGIRSRADGHWLDLESHEGRPAPDLLAAEKRVFAGLDLEWRPPTQRCTG</sequence>
<dbReference type="Gene3D" id="1.10.150.20">
    <property type="entry name" value="5' to 3' exonuclease, C-terminal subdomain"/>
    <property type="match status" value="1"/>
</dbReference>
<dbReference type="InterPro" id="IPR001357">
    <property type="entry name" value="BRCT_dom"/>
</dbReference>
<dbReference type="PRINTS" id="PR00870">
    <property type="entry name" value="DNAPOLXBETA"/>
</dbReference>
<dbReference type="InterPro" id="IPR036420">
    <property type="entry name" value="BRCT_dom_sf"/>
</dbReference>
<dbReference type="PROSITE" id="PS50172">
    <property type="entry name" value="BRCT"/>
    <property type="match status" value="1"/>
</dbReference>
<dbReference type="Pfam" id="PF10391">
    <property type="entry name" value="DNA_pol_lambd_f"/>
    <property type="match status" value="1"/>
</dbReference>
<dbReference type="SUPFAM" id="SSF81301">
    <property type="entry name" value="Nucleotidyltransferase"/>
    <property type="match status" value="1"/>
</dbReference>
<comment type="subcellular location">
    <subcellularLocation>
        <location evidence="2 13">Nucleus</location>
    </subcellularLocation>
</comment>
<feature type="region of interest" description="Disordered" evidence="14">
    <location>
        <begin position="183"/>
        <end position="202"/>
    </location>
</feature>
<dbReference type="SUPFAM" id="SSF52113">
    <property type="entry name" value="BRCT domain"/>
    <property type="match status" value="1"/>
</dbReference>
<evidence type="ECO:0000256" key="14">
    <source>
        <dbReference type="SAM" id="MobiDB-lite"/>
    </source>
</evidence>